<protein>
    <recommendedName>
        <fullName evidence="5">Lipoprotein</fullName>
    </recommendedName>
</protein>
<feature type="chain" id="PRO_5039508000" description="Lipoprotein" evidence="2">
    <location>
        <begin position="22"/>
        <end position="180"/>
    </location>
</feature>
<feature type="region of interest" description="Disordered" evidence="1">
    <location>
        <begin position="26"/>
        <end position="57"/>
    </location>
</feature>
<dbReference type="AlphaFoldDB" id="A0A2T0S807"/>
<sequence length="180" mass="18348">MKPAKWTAVRAALAMAALAGAAACQTDPPASPAVAPQPSTGATLSAPPSAPMTVGAPPAVPLPSEMVSRAVTISVSKDDACREAGEAYNAMSQALVKVAKPGADPVYSTAELAPMRAQITKTTERLSRLAFRSSDERLRAAIQQLADAGAAYLPVTRLGTAHQEGAALSQAARNLGDLCN</sequence>
<dbReference type="PROSITE" id="PS51257">
    <property type="entry name" value="PROKAR_LIPOPROTEIN"/>
    <property type="match status" value="1"/>
</dbReference>
<evidence type="ECO:0000313" key="4">
    <source>
        <dbReference type="Proteomes" id="UP000239209"/>
    </source>
</evidence>
<proteinExistence type="predicted"/>
<accession>A0A2T0S807</accession>
<keyword evidence="2" id="KW-0732">Signal</keyword>
<evidence type="ECO:0000313" key="3">
    <source>
        <dbReference type="EMBL" id="PRY29561.1"/>
    </source>
</evidence>
<reference evidence="3 4" key="1">
    <citation type="submission" date="2018-03" db="EMBL/GenBank/DDBJ databases">
        <title>Genomic Encyclopedia of Archaeal and Bacterial Type Strains, Phase II (KMG-II): from individual species to whole genera.</title>
        <authorList>
            <person name="Goeker M."/>
        </authorList>
    </citation>
    <scope>NUCLEOTIDE SEQUENCE [LARGE SCALE GENOMIC DNA]</scope>
    <source>
        <strain evidence="3 4">DSM 45348</strain>
    </source>
</reference>
<comment type="caution">
    <text evidence="3">The sequence shown here is derived from an EMBL/GenBank/DDBJ whole genome shotgun (WGS) entry which is preliminary data.</text>
</comment>
<organism evidence="3 4">
    <name type="scientific">Pseudosporangium ferrugineum</name>
    <dbReference type="NCBI Taxonomy" id="439699"/>
    <lineage>
        <taxon>Bacteria</taxon>
        <taxon>Bacillati</taxon>
        <taxon>Actinomycetota</taxon>
        <taxon>Actinomycetes</taxon>
        <taxon>Micromonosporales</taxon>
        <taxon>Micromonosporaceae</taxon>
        <taxon>Pseudosporangium</taxon>
    </lineage>
</organism>
<dbReference type="Proteomes" id="UP000239209">
    <property type="component" value="Unassembled WGS sequence"/>
</dbReference>
<feature type="signal peptide" evidence="2">
    <location>
        <begin position="1"/>
        <end position="21"/>
    </location>
</feature>
<dbReference type="EMBL" id="PVZG01000006">
    <property type="protein sequence ID" value="PRY29561.1"/>
    <property type="molecule type" value="Genomic_DNA"/>
</dbReference>
<name>A0A2T0S807_9ACTN</name>
<evidence type="ECO:0000256" key="1">
    <source>
        <dbReference type="SAM" id="MobiDB-lite"/>
    </source>
</evidence>
<evidence type="ECO:0008006" key="5">
    <source>
        <dbReference type="Google" id="ProtNLM"/>
    </source>
</evidence>
<gene>
    <name evidence="3" type="ORF">CLV70_106282</name>
</gene>
<evidence type="ECO:0000256" key="2">
    <source>
        <dbReference type="SAM" id="SignalP"/>
    </source>
</evidence>
<keyword evidence="4" id="KW-1185">Reference proteome</keyword>